<dbReference type="SMART" id="SM01117">
    <property type="entry name" value="Cyt-b5"/>
    <property type="match status" value="1"/>
</dbReference>
<dbReference type="OrthoDB" id="1925334at2759"/>
<dbReference type="SUPFAM" id="SSF51395">
    <property type="entry name" value="FMN-linked oxidoreductases"/>
    <property type="match status" value="1"/>
</dbReference>
<dbReference type="Gene3D" id="3.10.120.10">
    <property type="entry name" value="Cytochrome b5-like heme/steroid binding domain"/>
    <property type="match status" value="1"/>
</dbReference>
<organism evidence="9">
    <name type="scientific">Gaeumannomyces tritici (strain R3-111a-1)</name>
    <name type="common">Wheat and barley take-all root rot fungus</name>
    <name type="synonym">Gaeumannomyces graminis var. tritici</name>
    <dbReference type="NCBI Taxonomy" id="644352"/>
    <lineage>
        <taxon>Eukaryota</taxon>
        <taxon>Fungi</taxon>
        <taxon>Dikarya</taxon>
        <taxon>Ascomycota</taxon>
        <taxon>Pezizomycotina</taxon>
        <taxon>Sordariomycetes</taxon>
        <taxon>Sordariomycetidae</taxon>
        <taxon>Magnaporthales</taxon>
        <taxon>Magnaporthaceae</taxon>
        <taxon>Gaeumannomyces</taxon>
    </lineage>
</organism>
<dbReference type="Pfam" id="PF01070">
    <property type="entry name" value="FMN_dh"/>
    <property type="match status" value="1"/>
</dbReference>
<dbReference type="GO" id="GO:0046872">
    <property type="term" value="F:metal ion binding"/>
    <property type="evidence" value="ECO:0007669"/>
    <property type="project" value="UniProtKB-UniRule"/>
</dbReference>
<comment type="similarity">
    <text evidence="6">Belongs to the cytochrome b5 family.</text>
</comment>
<evidence type="ECO:0000313" key="9">
    <source>
        <dbReference type="EMBL" id="EJT69799.1"/>
    </source>
</evidence>
<dbReference type="PROSITE" id="PS50255">
    <property type="entry name" value="CYTOCHROME_B5_2"/>
    <property type="match status" value="1"/>
</dbReference>
<dbReference type="AlphaFoldDB" id="J3PGQ3"/>
<dbReference type="Pfam" id="PF00173">
    <property type="entry name" value="Cyt-b5"/>
    <property type="match status" value="1"/>
</dbReference>
<evidence type="ECO:0000313" key="11">
    <source>
        <dbReference type="Proteomes" id="UP000006039"/>
    </source>
</evidence>
<dbReference type="PANTHER" id="PTHR10578:SF104">
    <property type="entry name" value="CYTOCHROME B2, MITOCHONDRIAL-RELATED"/>
    <property type="match status" value="1"/>
</dbReference>
<comment type="cofactor">
    <cofactor evidence="1">
        <name>FMN</name>
        <dbReference type="ChEBI" id="CHEBI:58210"/>
    </cofactor>
</comment>
<name>J3PGQ3_GAET3</name>
<evidence type="ECO:0000313" key="10">
    <source>
        <dbReference type="EnsemblFungi" id="EJT69799"/>
    </source>
</evidence>
<dbReference type="VEuPathDB" id="FungiDB:GGTG_12682"/>
<keyword evidence="5 6" id="KW-0408">Iron</keyword>
<accession>J3PGQ3</accession>
<dbReference type="GeneID" id="20353140"/>
<dbReference type="PANTHER" id="PTHR10578">
    <property type="entry name" value="S -2-HYDROXY-ACID OXIDASE-RELATED"/>
    <property type="match status" value="1"/>
</dbReference>
<dbReference type="InterPro" id="IPR013785">
    <property type="entry name" value="Aldolase_TIM"/>
</dbReference>
<sequence>MPRPRLNFLAQDVPGGAEMKASTREVSWDELRQHSTKESCWVVIHGKVWDVTGFINAHPGGAQVILKHAATDMTRPYADVHDEELVEKTLPSAAFIGKCDEALAEKISTWDFVERDPGSGPRLNAILNLDDFEKAAKAYLSPEAWAYYSSGAEDERSLGEARDIFSRVTLRPRVLRDVSRIDTSREILGRFSPLPIYISPTGQSRYAHPDGELCISRACGGEGILWCMPTTANHDRICRGRVHPQQPLALQLYTGRDYEKTRALLLQAKALGVSAIFLTVDSPVIGRRERDDRVKVANGEDVLVAQGTAKAGSLHLLNPSLTWEDLGWIRETTGLPLVLKGVQTVEDAVEAYNRGLDGIVLSNHGGRSLDTAQSPMMVLLEIRKHAPHLVADVAVRRRFQVMVDGGFRRGTDIIKALALGASAVGIGRPSLYALTCSYGEEGVARMINMLRNEIETSMALLGASRLDELVPAMVNIERLEHEVQPRSRL</sequence>
<evidence type="ECO:0000259" key="8">
    <source>
        <dbReference type="PROSITE" id="PS51349"/>
    </source>
</evidence>
<evidence type="ECO:0000256" key="3">
    <source>
        <dbReference type="ARBA" id="ARBA00022723"/>
    </source>
</evidence>
<dbReference type="Proteomes" id="UP000006039">
    <property type="component" value="Unassembled WGS sequence"/>
</dbReference>
<reference evidence="11" key="1">
    <citation type="submission" date="2010-07" db="EMBL/GenBank/DDBJ databases">
        <title>The genome sequence of Gaeumannomyces graminis var. tritici strain R3-111a-1.</title>
        <authorList>
            <consortium name="The Broad Institute Genome Sequencing Platform"/>
            <person name="Ma L.-J."/>
            <person name="Dead R."/>
            <person name="Young S."/>
            <person name="Zeng Q."/>
            <person name="Koehrsen M."/>
            <person name="Alvarado L."/>
            <person name="Berlin A."/>
            <person name="Chapman S.B."/>
            <person name="Chen Z."/>
            <person name="Freedman E."/>
            <person name="Gellesch M."/>
            <person name="Goldberg J."/>
            <person name="Griggs A."/>
            <person name="Gujja S."/>
            <person name="Heilman E.R."/>
            <person name="Heiman D."/>
            <person name="Hepburn T."/>
            <person name="Howarth C."/>
            <person name="Jen D."/>
            <person name="Larson L."/>
            <person name="Mehta T."/>
            <person name="Neiman D."/>
            <person name="Pearson M."/>
            <person name="Roberts A."/>
            <person name="Saif S."/>
            <person name="Shea T."/>
            <person name="Shenoy N."/>
            <person name="Sisk P."/>
            <person name="Stolte C."/>
            <person name="Sykes S."/>
            <person name="Walk T."/>
            <person name="White J."/>
            <person name="Yandava C."/>
            <person name="Haas B."/>
            <person name="Nusbaum C."/>
            <person name="Birren B."/>
        </authorList>
    </citation>
    <scope>NUCLEOTIDE SEQUENCE [LARGE SCALE GENOMIC DNA]</scope>
    <source>
        <strain evidence="11">R3-111a-1</strain>
    </source>
</reference>
<dbReference type="GO" id="GO:0020037">
    <property type="term" value="F:heme binding"/>
    <property type="evidence" value="ECO:0007669"/>
    <property type="project" value="UniProtKB-UniRule"/>
</dbReference>
<dbReference type="eggNOG" id="KOG0537">
    <property type="taxonomic scope" value="Eukaryota"/>
</dbReference>
<dbReference type="GO" id="GO:0016491">
    <property type="term" value="F:oxidoreductase activity"/>
    <property type="evidence" value="ECO:0007669"/>
    <property type="project" value="UniProtKB-KW"/>
</dbReference>
<dbReference type="EMBL" id="GL385403">
    <property type="protein sequence ID" value="EJT69799.1"/>
    <property type="molecule type" value="Genomic_DNA"/>
</dbReference>
<dbReference type="Gene3D" id="3.20.20.70">
    <property type="entry name" value="Aldolase class I"/>
    <property type="match status" value="1"/>
</dbReference>
<dbReference type="PROSITE" id="PS00191">
    <property type="entry name" value="CYTOCHROME_B5_1"/>
    <property type="match status" value="1"/>
</dbReference>
<dbReference type="EnsemblFungi" id="EJT69799">
    <property type="protein sequence ID" value="EJT69799"/>
    <property type="gene ID" value="GGTG_12682"/>
</dbReference>
<proteinExistence type="inferred from homology"/>
<dbReference type="InterPro" id="IPR037458">
    <property type="entry name" value="L-MDH/L-LDH_FMN-bd"/>
</dbReference>
<dbReference type="SUPFAM" id="SSF55856">
    <property type="entry name" value="Cytochrome b5-like heme/steroid binding domain"/>
    <property type="match status" value="1"/>
</dbReference>
<keyword evidence="3 6" id="KW-0479">Metal-binding</keyword>
<dbReference type="STRING" id="644352.J3PGQ3"/>
<dbReference type="eggNOG" id="KOG0538">
    <property type="taxonomic scope" value="Eukaryota"/>
</dbReference>
<evidence type="ECO:0000256" key="4">
    <source>
        <dbReference type="ARBA" id="ARBA00023002"/>
    </source>
</evidence>
<feature type="domain" description="Cytochrome b5 heme-binding" evidence="7">
    <location>
        <begin position="23"/>
        <end position="100"/>
    </location>
</feature>
<keyword evidence="4" id="KW-0560">Oxidoreductase</keyword>
<dbReference type="InterPro" id="IPR037396">
    <property type="entry name" value="FMN_HAD"/>
</dbReference>
<evidence type="ECO:0000256" key="1">
    <source>
        <dbReference type="ARBA" id="ARBA00001917"/>
    </source>
</evidence>
<feature type="domain" description="FMN hydroxy acid dehydrogenase" evidence="8">
    <location>
        <begin position="121"/>
        <end position="479"/>
    </location>
</feature>
<protein>
    <submittedName>
        <fullName evidence="9">Cytochrome b2</fullName>
    </submittedName>
</protein>
<dbReference type="HOGENOM" id="CLU_020639_1_1_1"/>
<dbReference type="InterPro" id="IPR001199">
    <property type="entry name" value="Cyt_B5-like_heme/steroid-bd"/>
</dbReference>
<evidence type="ECO:0000256" key="2">
    <source>
        <dbReference type="ARBA" id="ARBA00022617"/>
    </source>
</evidence>
<dbReference type="InterPro" id="IPR036400">
    <property type="entry name" value="Cyt_B5-like_heme/steroid_sf"/>
</dbReference>
<evidence type="ECO:0000256" key="6">
    <source>
        <dbReference type="RuleBase" id="RU362121"/>
    </source>
</evidence>
<keyword evidence="2 6" id="KW-0349">Heme</keyword>
<reference evidence="9" key="3">
    <citation type="submission" date="2010-09" db="EMBL/GenBank/DDBJ databases">
        <title>Annotation of Gaeumannomyces graminis var. tritici R3-111a-1.</title>
        <authorList>
            <consortium name="The Broad Institute Genome Sequencing Platform"/>
            <person name="Ma L.-J."/>
            <person name="Dead R."/>
            <person name="Young S.K."/>
            <person name="Zeng Q."/>
            <person name="Gargeya S."/>
            <person name="Fitzgerald M."/>
            <person name="Haas B."/>
            <person name="Abouelleil A."/>
            <person name="Alvarado L."/>
            <person name="Arachchi H.M."/>
            <person name="Berlin A."/>
            <person name="Brown A."/>
            <person name="Chapman S.B."/>
            <person name="Chen Z."/>
            <person name="Dunbar C."/>
            <person name="Freedman E."/>
            <person name="Gearin G."/>
            <person name="Gellesch M."/>
            <person name="Goldberg J."/>
            <person name="Griggs A."/>
            <person name="Gujja S."/>
            <person name="Heiman D."/>
            <person name="Howarth C."/>
            <person name="Larson L."/>
            <person name="Lui A."/>
            <person name="MacDonald P.J.P."/>
            <person name="Mehta T."/>
            <person name="Montmayeur A."/>
            <person name="Murphy C."/>
            <person name="Neiman D."/>
            <person name="Pearson M."/>
            <person name="Priest M."/>
            <person name="Roberts A."/>
            <person name="Saif S."/>
            <person name="Shea T."/>
            <person name="Shenoy N."/>
            <person name="Sisk P."/>
            <person name="Stolte C."/>
            <person name="Sykes S."/>
            <person name="Yandava C."/>
            <person name="Wortman J."/>
            <person name="Nusbaum C."/>
            <person name="Birren B."/>
        </authorList>
    </citation>
    <scope>NUCLEOTIDE SEQUENCE</scope>
    <source>
        <strain evidence="9">R3-111a-1</strain>
    </source>
</reference>
<evidence type="ECO:0000256" key="5">
    <source>
        <dbReference type="ARBA" id="ARBA00023004"/>
    </source>
</evidence>
<dbReference type="CDD" id="cd02922">
    <property type="entry name" value="FCB2_FMN"/>
    <property type="match status" value="1"/>
</dbReference>
<dbReference type="InterPro" id="IPR018506">
    <property type="entry name" value="Cyt_B5_heme-BS"/>
</dbReference>
<keyword evidence="11" id="KW-1185">Reference proteome</keyword>
<gene>
    <name evidence="10" type="primary">20353140</name>
    <name evidence="9" type="ORF">GGTG_12682</name>
</gene>
<dbReference type="InterPro" id="IPR000262">
    <property type="entry name" value="FMN-dep_DH"/>
</dbReference>
<evidence type="ECO:0000259" key="7">
    <source>
        <dbReference type="PROSITE" id="PS50255"/>
    </source>
</evidence>
<dbReference type="PROSITE" id="PS51349">
    <property type="entry name" value="FMN_HYDROXY_ACID_DH_2"/>
    <property type="match status" value="1"/>
</dbReference>
<dbReference type="RefSeq" id="XP_009228847.1">
    <property type="nucleotide sequence ID" value="XM_009230583.1"/>
</dbReference>
<reference evidence="9" key="2">
    <citation type="submission" date="2010-07" db="EMBL/GenBank/DDBJ databases">
        <authorList>
            <consortium name="The Broad Institute Genome Sequencing Platform"/>
            <consortium name="Broad Institute Genome Sequencing Center for Infectious Disease"/>
            <person name="Ma L.-J."/>
            <person name="Dead R."/>
            <person name="Young S."/>
            <person name="Zeng Q."/>
            <person name="Koehrsen M."/>
            <person name="Alvarado L."/>
            <person name="Berlin A."/>
            <person name="Chapman S.B."/>
            <person name="Chen Z."/>
            <person name="Freedman E."/>
            <person name="Gellesch M."/>
            <person name="Goldberg J."/>
            <person name="Griggs A."/>
            <person name="Gujja S."/>
            <person name="Heilman E.R."/>
            <person name="Heiman D."/>
            <person name="Hepburn T."/>
            <person name="Howarth C."/>
            <person name="Jen D."/>
            <person name="Larson L."/>
            <person name="Mehta T."/>
            <person name="Neiman D."/>
            <person name="Pearson M."/>
            <person name="Roberts A."/>
            <person name="Saif S."/>
            <person name="Shea T."/>
            <person name="Shenoy N."/>
            <person name="Sisk P."/>
            <person name="Stolte C."/>
            <person name="Sykes S."/>
            <person name="Walk T."/>
            <person name="White J."/>
            <person name="Yandava C."/>
            <person name="Haas B."/>
            <person name="Nusbaum C."/>
            <person name="Birren B."/>
        </authorList>
    </citation>
    <scope>NUCLEOTIDE SEQUENCE</scope>
    <source>
        <strain evidence="9">R3-111a-1</strain>
    </source>
</reference>
<reference evidence="10" key="4">
    <citation type="journal article" date="2015" name="G3 (Bethesda)">
        <title>Genome sequences of three phytopathogenic species of the Magnaporthaceae family of fungi.</title>
        <authorList>
            <person name="Okagaki L.H."/>
            <person name="Nunes C.C."/>
            <person name="Sailsbery J."/>
            <person name="Clay B."/>
            <person name="Brown D."/>
            <person name="John T."/>
            <person name="Oh Y."/>
            <person name="Young N."/>
            <person name="Fitzgerald M."/>
            <person name="Haas B.J."/>
            <person name="Zeng Q."/>
            <person name="Young S."/>
            <person name="Adiconis X."/>
            <person name="Fan L."/>
            <person name="Levin J.Z."/>
            <person name="Mitchell T.K."/>
            <person name="Okubara P.A."/>
            <person name="Farman M.L."/>
            <person name="Kohn L.M."/>
            <person name="Birren B."/>
            <person name="Ma L.-J."/>
            <person name="Dean R.A."/>
        </authorList>
    </citation>
    <scope>NUCLEOTIDE SEQUENCE</scope>
    <source>
        <strain evidence="10">R3-111a-1</strain>
    </source>
</reference>
<reference evidence="10" key="5">
    <citation type="submission" date="2018-04" db="UniProtKB">
        <authorList>
            <consortium name="EnsemblFungi"/>
        </authorList>
    </citation>
    <scope>IDENTIFICATION</scope>
    <source>
        <strain evidence="10">R3-111a-1</strain>
    </source>
</reference>